<organism evidence="2 3">
    <name type="scientific">Citrobacter braakii</name>
    <dbReference type="NCBI Taxonomy" id="57706"/>
    <lineage>
        <taxon>Bacteria</taxon>
        <taxon>Pseudomonadati</taxon>
        <taxon>Pseudomonadota</taxon>
        <taxon>Gammaproteobacteria</taxon>
        <taxon>Enterobacterales</taxon>
        <taxon>Enterobacteriaceae</taxon>
        <taxon>Citrobacter</taxon>
        <taxon>Citrobacter freundii complex</taxon>
    </lineage>
</organism>
<protein>
    <submittedName>
        <fullName evidence="2">Uncharacterized protein</fullName>
    </submittedName>
</protein>
<accession>A0A1V8NVV5</accession>
<evidence type="ECO:0000313" key="3">
    <source>
        <dbReference type="Proteomes" id="UP000192573"/>
    </source>
</evidence>
<feature type="transmembrane region" description="Helical" evidence="1">
    <location>
        <begin position="42"/>
        <end position="64"/>
    </location>
</feature>
<comment type="caution">
    <text evidence="2">The sequence shown here is derived from an EMBL/GenBank/DDBJ whole genome shotgun (WGS) entry which is preliminary data.</text>
</comment>
<sequence length="66" mass="7809">MKTMINFSRIKARLRFELQAFKKAIHDVLPEMVKLSGNCLIFFWYAFFIGTGLTMGFFFAVHLMQR</sequence>
<keyword evidence="1" id="KW-1133">Transmembrane helix</keyword>
<dbReference type="Proteomes" id="UP000192573">
    <property type="component" value="Unassembled WGS sequence"/>
</dbReference>
<dbReference type="RefSeq" id="WP_080859695.1">
    <property type="nucleotide sequence ID" value="NZ_CP077405.1"/>
</dbReference>
<keyword evidence="1" id="KW-0812">Transmembrane</keyword>
<proteinExistence type="predicted"/>
<reference evidence="2 3" key="1">
    <citation type="submission" date="2017-03" db="EMBL/GenBank/DDBJ databases">
        <authorList>
            <person name="Afonso C.L."/>
            <person name="Miller P.J."/>
            <person name="Scott M.A."/>
            <person name="Spackman E."/>
            <person name="Goraichik I."/>
            <person name="Dimitrov K.M."/>
            <person name="Suarez D.L."/>
            <person name="Swayne D.E."/>
        </authorList>
    </citation>
    <scope>NUCLEOTIDE SEQUENCE [LARGE SCALE GENOMIC DNA]</scope>
    <source>
        <strain evidence="2 3">ATCC 51113</strain>
    </source>
</reference>
<keyword evidence="1" id="KW-0472">Membrane</keyword>
<gene>
    <name evidence="2" type="ORF">BZK42_18435</name>
</gene>
<dbReference type="EMBL" id="NAEW01000009">
    <property type="protein sequence ID" value="OQM40539.1"/>
    <property type="molecule type" value="Genomic_DNA"/>
</dbReference>
<evidence type="ECO:0000256" key="1">
    <source>
        <dbReference type="SAM" id="Phobius"/>
    </source>
</evidence>
<evidence type="ECO:0000313" key="2">
    <source>
        <dbReference type="EMBL" id="OQM40539.1"/>
    </source>
</evidence>
<dbReference type="AlphaFoldDB" id="A0A1V8NVV5"/>
<name>A0A1V8NVV5_CITBR</name>